<protein>
    <submittedName>
        <fullName evidence="3">DNA-binding protein</fullName>
    </submittedName>
</protein>
<dbReference type="WBParaSite" id="SCUD_0001497701-mRNA-1">
    <property type="protein sequence ID" value="SCUD_0001497701-mRNA-1"/>
    <property type="gene ID" value="SCUD_0001497701"/>
</dbReference>
<dbReference type="STRING" id="6186.A0A183KIW8"/>
<accession>A0A183KIW8</accession>
<name>A0A183KIW8_9TREM</name>
<dbReference type="EMBL" id="UZAK01037182">
    <property type="protein sequence ID" value="VDP58033.1"/>
    <property type="molecule type" value="Genomic_DNA"/>
</dbReference>
<gene>
    <name evidence="1" type="ORF">SCUD_LOCUS14974</name>
</gene>
<organism evidence="3">
    <name type="scientific">Schistosoma curassoni</name>
    <dbReference type="NCBI Taxonomy" id="6186"/>
    <lineage>
        <taxon>Eukaryota</taxon>
        <taxon>Metazoa</taxon>
        <taxon>Spiralia</taxon>
        <taxon>Lophotrochozoa</taxon>
        <taxon>Platyhelminthes</taxon>
        <taxon>Trematoda</taxon>
        <taxon>Digenea</taxon>
        <taxon>Strigeidida</taxon>
        <taxon>Schistosomatoidea</taxon>
        <taxon>Schistosomatidae</taxon>
        <taxon>Schistosoma</taxon>
    </lineage>
</organism>
<reference evidence="3" key="1">
    <citation type="submission" date="2016-06" db="UniProtKB">
        <authorList>
            <consortium name="WormBaseParasite"/>
        </authorList>
    </citation>
    <scope>IDENTIFICATION</scope>
</reference>
<dbReference type="AlphaFoldDB" id="A0A183KIW8"/>
<reference evidence="1 2" key="2">
    <citation type="submission" date="2018-11" db="EMBL/GenBank/DDBJ databases">
        <authorList>
            <consortium name="Pathogen Informatics"/>
        </authorList>
    </citation>
    <scope>NUCLEOTIDE SEQUENCE [LARGE SCALE GENOMIC DNA]</scope>
    <source>
        <strain evidence="1">Dakar</strain>
        <strain evidence="2">Dakar, Senegal</strain>
    </source>
</reference>
<evidence type="ECO:0000313" key="2">
    <source>
        <dbReference type="Proteomes" id="UP000279833"/>
    </source>
</evidence>
<dbReference type="Proteomes" id="UP000279833">
    <property type="component" value="Unassembled WGS sequence"/>
</dbReference>
<evidence type="ECO:0000313" key="1">
    <source>
        <dbReference type="EMBL" id="VDP58033.1"/>
    </source>
</evidence>
<sequence>MVNHSCSMLIDLMVNDFLGNVIRTGFPSGWVQDAYTYVQNSVAVGKLDSSAKLLGVPYNTSYKKLIS</sequence>
<evidence type="ECO:0000313" key="3">
    <source>
        <dbReference type="WBParaSite" id="SCUD_0001497701-mRNA-1"/>
    </source>
</evidence>
<keyword evidence="2" id="KW-1185">Reference proteome</keyword>
<proteinExistence type="predicted"/>